<dbReference type="EMBL" id="VSSQ01065823">
    <property type="protein sequence ID" value="MPN18480.1"/>
    <property type="molecule type" value="Genomic_DNA"/>
</dbReference>
<dbReference type="AlphaFoldDB" id="A0A645FXV7"/>
<gene>
    <name evidence="1" type="ORF">SDC9_165840</name>
</gene>
<evidence type="ECO:0000313" key="1">
    <source>
        <dbReference type="EMBL" id="MPN18480.1"/>
    </source>
</evidence>
<organism evidence="1">
    <name type="scientific">bioreactor metagenome</name>
    <dbReference type="NCBI Taxonomy" id="1076179"/>
    <lineage>
        <taxon>unclassified sequences</taxon>
        <taxon>metagenomes</taxon>
        <taxon>ecological metagenomes</taxon>
    </lineage>
</organism>
<proteinExistence type="predicted"/>
<reference evidence="1" key="1">
    <citation type="submission" date="2019-08" db="EMBL/GenBank/DDBJ databases">
        <authorList>
            <person name="Kucharzyk K."/>
            <person name="Murdoch R.W."/>
            <person name="Higgins S."/>
            <person name="Loffler F."/>
        </authorList>
    </citation>
    <scope>NUCLEOTIDE SEQUENCE</scope>
</reference>
<protein>
    <submittedName>
        <fullName evidence="1">Uncharacterized protein</fullName>
    </submittedName>
</protein>
<sequence>MPRVFPGVFRLLPQGLICSRKTRTHGWNLSRRAMARAVCKPGIRQLIGRSASLMVQTQGIGPGESTQYGVIDQKRIRDPQSGHDDSILTWAPQITKIGLVDMTIPVKCETGIYSPL</sequence>
<comment type="caution">
    <text evidence="1">The sequence shown here is derived from an EMBL/GenBank/DDBJ whole genome shotgun (WGS) entry which is preliminary data.</text>
</comment>
<accession>A0A645FXV7</accession>
<name>A0A645FXV7_9ZZZZ</name>